<dbReference type="AlphaFoldDB" id="A0A2G5UT96"/>
<sequence>MVRSLSKRTRSRSTDTNYAKMEEERVNSSEMKACSKTDNEVSPSEDGVSNETQAVGGNLEVVPEEPSQKNLKTDRPEV</sequence>
<evidence type="ECO:0000256" key="1">
    <source>
        <dbReference type="SAM" id="MobiDB-lite"/>
    </source>
</evidence>
<keyword evidence="3" id="KW-1185">Reference proteome</keyword>
<proteinExistence type="predicted"/>
<reference evidence="3" key="1">
    <citation type="submission" date="2017-10" db="EMBL/GenBank/DDBJ databases">
        <title>Rapid genome shrinkage in a self-fertile nematode reveals novel sperm competition proteins.</title>
        <authorList>
            <person name="Yin D."/>
            <person name="Schwarz E.M."/>
            <person name="Thomas C.G."/>
            <person name="Felde R.L."/>
            <person name="Korf I.F."/>
            <person name="Cutter A.D."/>
            <person name="Schartner C.M."/>
            <person name="Ralston E.J."/>
            <person name="Meyer B.J."/>
            <person name="Haag E.S."/>
        </authorList>
    </citation>
    <scope>NUCLEOTIDE SEQUENCE [LARGE SCALE GENOMIC DNA]</scope>
    <source>
        <strain evidence="3">JU1422</strain>
    </source>
</reference>
<dbReference type="Proteomes" id="UP000230233">
    <property type="component" value="Chromosome III"/>
</dbReference>
<feature type="compositionally biased region" description="Basic and acidic residues" evidence="1">
    <location>
        <begin position="20"/>
        <end position="39"/>
    </location>
</feature>
<name>A0A2G5UT96_9PELO</name>
<comment type="caution">
    <text evidence="2">The sequence shown here is derived from an EMBL/GenBank/DDBJ whole genome shotgun (WGS) entry which is preliminary data.</text>
</comment>
<protein>
    <submittedName>
        <fullName evidence="2">Uncharacterized protein</fullName>
    </submittedName>
</protein>
<dbReference type="STRING" id="1611254.A0A2G5UT96"/>
<gene>
    <name evidence="2" type="primary">Cnig_chr_III.g9547</name>
    <name evidence="2" type="ORF">B9Z55_009547</name>
</gene>
<feature type="region of interest" description="Disordered" evidence="1">
    <location>
        <begin position="1"/>
        <end position="78"/>
    </location>
</feature>
<evidence type="ECO:0000313" key="2">
    <source>
        <dbReference type="EMBL" id="PIC42486.1"/>
    </source>
</evidence>
<organism evidence="2 3">
    <name type="scientific">Caenorhabditis nigoni</name>
    <dbReference type="NCBI Taxonomy" id="1611254"/>
    <lineage>
        <taxon>Eukaryota</taxon>
        <taxon>Metazoa</taxon>
        <taxon>Ecdysozoa</taxon>
        <taxon>Nematoda</taxon>
        <taxon>Chromadorea</taxon>
        <taxon>Rhabditida</taxon>
        <taxon>Rhabditina</taxon>
        <taxon>Rhabditomorpha</taxon>
        <taxon>Rhabditoidea</taxon>
        <taxon>Rhabditidae</taxon>
        <taxon>Peloderinae</taxon>
        <taxon>Caenorhabditis</taxon>
    </lineage>
</organism>
<accession>A0A2G5UT96</accession>
<feature type="compositionally biased region" description="Basic residues" evidence="1">
    <location>
        <begin position="1"/>
        <end position="11"/>
    </location>
</feature>
<dbReference type="EMBL" id="PDUG01000003">
    <property type="protein sequence ID" value="PIC42486.1"/>
    <property type="molecule type" value="Genomic_DNA"/>
</dbReference>
<evidence type="ECO:0000313" key="3">
    <source>
        <dbReference type="Proteomes" id="UP000230233"/>
    </source>
</evidence>